<feature type="compositionally biased region" description="Low complexity" evidence="1">
    <location>
        <begin position="302"/>
        <end position="313"/>
    </location>
</feature>
<comment type="caution">
    <text evidence="2">The sequence shown here is derived from an EMBL/GenBank/DDBJ whole genome shotgun (WGS) entry which is preliminary data.</text>
</comment>
<feature type="compositionally biased region" description="Polar residues" evidence="1">
    <location>
        <begin position="410"/>
        <end position="425"/>
    </location>
</feature>
<organism evidence="2 3">
    <name type="scientific">Chionoecetes opilio</name>
    <name type="common">Atlantic snow crab</name>
    <name type="synonym">Cancer opilio</name>
    <dbReference type="NCBI Taxonomy" id="41210"/>
    <lineage>
        <taxon>Eukaryota</taxon>
        <taxon>Metazoa</taxon>
        <taxon>Ecdysozoa</taxon>
        <taxon>Arthropoda</taxon>
        <taxon>Crustacea</taxon>
        <taxon>Multicrustacea</taxon>
        <taxon>Malacostraca</taxon>
        <taxon>Eumalacostraca</taxon>
        <taxon>Eucarida</taxon>
        <taxon>Decapoda</taxon>
        <taxon>Pleocyemata</taxon>
        <taxon>Brachyura</taxon>
        <taxon>Eubrachyura</taxon>
        <taxon>Majoidea</taxon>
        <taxon>Majidae</taxon>
        <taxon>Chionoecetes</taxon>
    </lineage>
</organism>
<feature type="compositionally biased region" description="Basic and acidic residues" evidence="1">
    <location>
        <begin position="376"/>
        <end position="388"/>
    </location>
</feature>
<feature type="compositionally biased region" description="Polar residues" evidence="1">
    <location>
        <begin position="290"/>
        <end position="301"/>
    </location>
</feature>
<feature type="region of interest" description="Disordered" evidence="1">
    <location>
        <begin position="493"/>
        <end position="535"/>
    </location>
</feature>
<feature type="compositionally biased region" description="Polar residues" evidence="1">
    <location>
        <begin position="201"/>
        <end position="217"/>
    </location>
</feature>
<feature type="compositionally biased region" description="Polar residues" evidence="1">
    <location>
        <begin position="158"/>
        <end position="169"/>
    </location>
</feature>
<feature type="region of interest" description="Disordered" evidence="1">
    <location>
        <begin position="155"/>
        <end position="427"/>
    </location>
</feature>
<feature type="compositionally biased region" description="Polar residues" evidence="1">
    <location>
        <begin position="493"/>
        <end position="504"/>
    </location>
</feature>
<gene>
    <name evidence="2" type="ORF">GWK47_050239</name>
</gene>
<dbReference type="AlphaFoldDB" id="A0A8J4Y2T2"/>
<protein>
    <submittedName>
        <fullName evidence="2">Uncharacterized protein</fullName>
    </submittedName>
</protein>
<sequence length="638" mass="70542">MTAMEPLQRLFFRANDMVQEVSDSFEQHFLWLEEVVAEARQTLTSADLHLLPKTPSAAPRRTRRVVQETSWCNFGSGPKQQRKHAPKRARGQITIKMDQNFPTFCLASSRLMFGSEDGENLAPATSQTARRGRLCSKLALEKIQEQGRISKIKKLRRPSSTIPQVLPSTTHKRTHFEVSPSHSGSEEEPGESPRPKCETVIPTSPRSSFGSFQQNTKLVLLPREPNRTPQKDASPQKTYPTSPQKNDSPSQEAPPISTQKGDNSPQNDDLATPVKKVTSCEKERKKSQRDNICQDQNSPQAISSSPSIDLISPCRKSSPKKVVSESPGPSTRLKKSSISENISNQKNISEKAPQEEDMGDSSQDTTKATVVPQAPPHEEEEFHLQLDESHDEDSEEEQDIEMVCELPKNAITQGSTPSNEISSTEQIKEDVISLSSLTQTSSIDNGEVSCTNSEAIEVKNVSSSSSTVPTSYSLPAPRITHSTQKAIESLDTPCSSDILPQSPSVPAPRVTRTKQKATKVQDIPSLSEGLPQPAVAPAPRITRTKQKAIEAQVLLPPESIPQPPSAPAPRVTRTKQKAIEKEMAPPHPSCLSLPLELHVRSRRLRRWSRLLVLKNLPTRKVGVQMRRKRPIQGIPRSS</sequence>
<dbReference type="Proteomes" id="UP000770661">
    <property type="component" value="Unassembled WGS sequence"/>
</dbReference>
<feature type="compositionally biased region" description="Polar residues" evidence="1">
    <location>
        <begin position="231"/>
        <end position="269"/>
    </location>
</feature>
<evidence type="ECO:0000313" key="2">
    <source>
        <dbReference type="EMBL" id="KAG0719542.1"/>
    </source>
</evidence>
<feature type="compositionally biased region" description="Low complexity" evidence="1">
    <location>
        <begin position="320"/>
        <end position="330"/>
    </location>
</feature>
<keyword evidence="3" id="KW-1185">Reference proteome</keyword>
<proteinExistence type="predicted"/>
<feature type="compositionally biased region" description="Acidic residues" evidence="1">
    <location>
        <begin position="389"/>
        <end position="402"/>
    </location>
</feature>
<evidence type="ECO:0000313" key="3">
    <source>
        <dbReference type="Proteomes" id="UP000770661"/>
    </source>
</evidence>
<accession>A0A8J4Y2T2</accession>
<feature type="compositionally biased region" description="Polar residues" evidence="1">
    <location>
        <begin position="336"/>
        <end position="347"/>
    </location>
</feature>
<name>A0A8J4Y2T2_CHIOP</name>
<dbReference type="EMBL" id="JACEEZ010014367">
    <property type="protein sequence ID" value="KAG0719542.1"/>
    <property type="molecule type" value="Genomic_DNA"/>
</dbReference>
<evidence type="ECO:0000256" key="1">
    <source>
        <dbReference type="SAM" id="MobiDB-lite"/>
    </source>
</evidence>
<reference evidence="2" key="1">
    <citation type="submission" date="2020-07" db="EMBL/GenBank/DDBJ databases">
        <title>The High-quality genome of the commercially important snow crab, Chionoecetes opilio.</title>
        <authorList>
            <person name="Jeong J.-H."/>
            <person name="Ryu S."/>
        </authorList>
    </citation>
    <scope>NUCLEOTIDE SEQUENCE</scope>
    <source>
        <strain evidence="2">MADBK_172401_WGS</strain>
        <tissue evidence="2">Digestive gland</tissue>
    </source>
</reference>